<evidence type="ECO:0000313" key="5">
    <source>
        <dbReference type="EMBL" id="MEL3956491.1"/>
    </source>
</evidence>
<proteinExistence type="predicted"/>
<sequence length="686" mass="76674">MTSIKKQLLALFFILIVALILQLFYPIAGNILSSLGIIGVILIYLLQSRKQDHSKILAEFIKEGDLQDQNKKNLESMNNPHLSYILDVFTKTIRDFQESIEEIQKLTDVVIDTASDSTKQSNLMAEVNLTVSQGAQQQAEDAEKGSKMTTELATRFQNVLQAVDTMQNRINILQKLTEQGNLSLEKTIESGNSTKEEINQVFETIELLKDSLSQINTITAVITDIASQTNLLSLNAQIEAARAGEAGRGFSVVSSEIRKLSDQSYNSASEIGKILDNLKEKINAIIQSVESTNQKFEIQQQSFEEVNQVFDQFDTNVLDLINDQNNIRGHMNVLNDTKDNLIDAINSIAAIAQQSAASTQEAATLSMQQKQSNEILLDLSKQLQQVVEEVEKSIHNYRVDKKTKTTKKIAFISNLQKGHPFTELMIENGEKTAKKYGFHFIAKFMNRFDKSEQIQMINDVKKEGLDYLIIIPSEQKSLAPVIDDLYREQIKTICVDADIPNSKRISFIGTDNYEAGKNLANLIVKQLGGSGKVILSATNINQENLKLRVKGVYDVLAKYPNIKVVGEQSGFFDNQERVKDFEKIVKTCGGFDLAAGVDSDFGTVAMLYAEKHDISNKKFIGFDDNPVNLQAIKQGVLDAVVSQRQRLFAELAVKKIFDLEAGKHIKENDLLSTFIINKTNINAISK</sequence>
<comment type="caution">
    <text evidence="5">The sequence shown here is derived from an EMBL/GenBank/DDBJ whole genome shotgun (WGS) entry which is preliminary data.</text>
</comment>
<feature type="transmembrane region" description="Helical" evidence="3">
    <location>
        <begin position="7"/>
        <end position="25"/>
    </location>
</feature>
<dbReference type="Proteomes" id="UP001459714">
    <property type="component" value="Unassembled WGS sequence"/>
</dbReference>
<dbReference type="InterPro" id="IPR004089">
    <property type="entry name" value="MCPsignal_dom"/>
</dbReference>
<name>A0ABU9JWU3_9BACI</name>
<dbReference type="Pfam" id="PF00015">
    <property type="entry name" value="MCPsignal"/>
    <property type="match status" value="1"/>
</dbReference>
<keyword evidence="3" id="KW-0812">Transmembrane</keyword>
<evidence type="ECO:0000256" key="2">
    <source>
        <dbReference type="PROSITE-ProRule" id="PRU00284"/>
    </source>
</evidence>
<dbReference type="SMART" id="SM00283">
    <property type="entry name" value="MA"/>
    <property type="match status" value="1"/>
</dbReference>
<dbReference type="Pfam" id="PF13407">
    <property type="entry name" value="Peripla_BP_4"/>
    <property type="match status" value="1"/>
</dbReference>
<dbReference type="InterPro" id="IPR028082">
    <property type="entry name" value="Peripla_BP_I"/>
</dbReference>
<evidence type="ECO:0000256" key="1">
    <source>
        <dbReference type="ARBA" id="ARBA00023224"/>
    </source>
</evidence>
<evidence type="ECO:0000259" key="4">
    <source>
        <dbReference type="PROSITE" id="PS50111"/>
    </source>
</evidence>
<keyword evidence="6" id="KW-1185">Reference proteome</keyword>
<dbReference type="SUPFAM" id="SSF58104">
    <property type="entry name" value="Methyl-accepting chemotaxis protein (MCP) signaling domain"/>
    <property type="match status" value="1"/>
</dbReference>
<keyword evidence="3" id="KW-0472">Membrane</keyword>
<gene>
    <name evidence="5" type="ORF">NST17_04605</name>
</gene>
<keyword evidence="3" id="KW-1133">Transmembrane helix</keyword>
<dbReference type="SUPFAM" id="SSF53822">
    <property type="entry name" value="Periplasmic binding protein-like I"/>
    <property type="match status" value="1"/>
</dbReference>
<accession>A0ABU9JWU3</accession>
<dbReference type="EMBL" id="JBBYAK010000001">
    <property type="protein sequence ID" value="MEL3956491.1"/>
    <property type="molecule type" value="Genomic_DNA"/>
</dbReference>
<dbReference type="Gene3D" id="1.10.287.950">
    <property type="entry name" value="Methyl-accepting chemotaxis protein"/>
    <property type="match status" value="1"/>
</dbReference>
<keyword evidence="1 2" id="KW-0807">Transducer</keyword>
<dbReference type="PANTHER" id="PTHR32089">
    <property type="entry name" value="METHYL-ACCEPTING CHEMOTAXIS PROTEIN MCPB"/>
    <property type="match status" value="1"/>
</dbReference>
<reference evidence="5 6" key="1">
    <citation type="submission" date="2024-03" db="EMBL/GenBank/DDBJ databases">
        <title>Bacilli Hybrid Assemblies.</title>
        <authorList>
            <person name="Kovac J."/>
        </authorList>
    </citation>
    <scope>NUCLEOTIDE SEQUENCE [LARGE SCALE GENOMIC DNA]</scope>
    <source>
        <strain evidence="5 6">FSL M8-0022</strain>
    </source>
</reference>
<dbReference type="InterPro" id="IPR025997">
    <property type="entry name" value="SBP_2_dom"/>
</dbReference>
<feature type="domain" description="Methyl-accepting transducer" evidence="4">
    <location>
        <begin position="113"/>
        <end position="363"/>
    </location>
</feature>
<dbReference type="Gene3D" id="3.40.50.2300">
    <property type="match status" value="2"/>
</dbReference>
<protein>
    <submittedName>
        <fullName evidence="5">Substrate-binding domain-containing protein</fullName>
    </submittedName>
</protein>
<organism evidence="5 6">
    <name type="scientific">Caldifermentibacillus hisashii</name>
    <dbReference type="NCBI Taxonomy" id="996558"/>
    <lineage>
        <taxon>Bacteria</taxon>
        <taxon>Bacillati</taxon>
        <taxon>Bacillota</taxon>
        <taxon>Bacilli</taxon>
        <taxon>Bacillales</taxon>
        <taxon>Bacillaceae</taxon>
        <taxon>Caldifermentibacillus</taxon>
    </lineage>
</organism>
<dbReference type="RefSeq" id="WP_342019809.1">
    <property type="nucleotide sequence ID" value="NZ_JBBYAK010000001.1"/>
</dbReference>
<dbReference type="PANTHER" id="PTHR32089:SF112">
    <property type="entry name" value="LYSOZYME-LIKE PROTEIN-RELATED"/>
    <property type="match status" value="1"/>
</dbReference>
<dbReference type="PROSITE" id="PS50111">
    <property type="entry name" value="CHEMOTAXIS_TRANSDUC_2"/>
    <property type="match status" value="1"/>
</dbReference>
<evidence type="ECO:0000256" key="3">
    <source>
        <dbReference type="SAM" id="Phobius"/>
    </source>
</evidence>
<evidence type="ECO:0000313" key="6">
    <source>
        <dbReference type="Proteomes" id="UP001459714"/>
    </source>
</evidence>